<dbReference type="InterPro" id="IPR025328">
    <property type="entry name" value="DUF4234"/>
</dbReference>
<dbReference type="Proteomes" id="UP001470288">
    <property type="component" value="Unassembled WGS sequence"/>
</dbReference>
<evidence type="ECO:0000313" key="4">
    <source>
        <dbReference type="Proteomes" id="UP001470288"/>
    </source>
</evidence>
<dbReference type="EMBL" id="JBBMFC010000040">
    <property type="protein sequence ID" value="MEQ2580042.1"/>
    <property type="molecule type" value="Genomic_DNA"/>
</dbReference>
<dbReference type="RefSeq" id="WP_118438501.1">
    <property type="nucleotide sequence ID" value="NZ_JBBMFC010000040.1"/>
</dbReference>
<sequence>MKKRNIALSIIFTLITCGIYGLYWFVCLTDETNQAAGEQKTTGVMALIFTLITCGIYGLYWAYCCGEKIDKAKANRGTPASNGGVLYLILYIFGGVIAYALIQHELNKLIEQDEA</sequence>
<evidence type="ECO:0000313" key="3">
    <source>
        <dbReference type="EMBL" id="MEQ2580042.1"/>
    </source>
</evidence>
<keyword evidence="4" id="KW-1185">Reference proteome</keyword>
<evidence type="ECO:0000256" key="1">
    <source>
        <dbReference type="SAM" id="Phobius"/>
    </source>
</evidence>
<feature type="domain" description="DUF4234" evidence="2">
    <location>
        <begin position="4"/>
        <end position="70"/>
    </location>
</feature>
<proteinExistence type="predicted"/>
<comment type="caution">
    <text evidence="3">The sequence shown here is derived from an EMBL/GenBank/DDBJ whole genome shotgun (WGS) entry which is preliminary data.</text>
</comment>
<evidence type="ECO:0000259" key="2">
    <source>
        <dbReference type="Pfam" id="PF14018"/>
    </source>
</evidence>
<keyword evidence="1" id="KW-1133">Transmembrane helix</keyword>
<accession>A0ABV1I4B3</accession>
<gene>
    <name evidence="3" type="ORF">WMO62_14610</name>
</gene>
<keyword evidence="1" id="KW-0812">Transmembrane</keyword>
<keyword evidence="1" id="KW-0472">Membrane</keyword>
<dbReference type="Pfam" id="PF14018">
    <property type="entry name" value="DUF4234"/>
    <property type="match status" value="1"/>
</dbReference>
<reference evidence="3 4" key="1">
    <citation type="submission" date="2024-03" db="EMBL/GenBank/DDBJ databases">
        <title>Human intestinal bacterial collection.</title>
        <authorList>
            <person name="Pauvert C."/>
            <person name="Hitch T.C.A."/>
            <person name="Clavel T."/>
        </authorList>
    </citation>
    <scope>NUCLEOTIDE SEQUENCE [LARGE SCALE GENOMIC DNA]</scope>
    <source>
        <strain evidence="3 4">CLA-AA-H78B</strain>
    </source>
</reference>
<organism evidence="3 4">
    <name type="scientific">Hominiventricola aquisgranensis</name>
    <dbReference type="NCBI Taxonomy" id="3133164"/>
    <lineage>
        <taxon>Bacteria</taxon>
        <taxon>Bacillati</taxon>
        <taxon>Bacillota</taxon>
        <taxon>Clostridia</taxon>
        <taxon>Lachnospirales</taxon>
        <taxon>Lachnospiraceae</taxon>
        <taxon>Hominiventricola</taxon>
    </lineage>
</organism>
<feature type="transmembrane region" description="Helical" evidence="1">
    <location>
        <begin position="46"/>
        <end position="63"/>
    </location>
</feature>
<feature type="transmembrane region" description="Helical" evidence="1">
    <location>
        <begin position="84"/>
        <end position="102"/>
    </location>
</feature>
<protein>
    <submittedName>
        <fullName evidence="3">DUF4234 domain-containing protein</fullName>
    </submittedName>
</protein>
<name>A0ABV1I4B3_9FIRM</name>
<feature type="transmembrane region" description="Helical" evidence="1">
    <location>
        <begin position="7"/>
        <end position="26"/>
    </location>
</feature>